<evidence type="ECO:0000259" key="10">
    <source>
        <dbReference type="Pfam" id="PF00593"/>
    </source>
</evidence>
<keyword evidence="5 9" id="KW-0798">TonB box</keyword>
<keyword evidence="6 8" id="KW-0472">Membrane</keyword>
<dbReference type="GO" id="GO:0009279">
    <property type="term" value="C:cell outer membrane"/>
    <property type="evidence" value="ECO:0007669"/>
    <property type="project" value="UniProtKB-SubCell"/>
</dbReference>
<evidence type="ECO:0000256" key="5">
    <source>
        <dbReference type="ARBA" id="ARBA00023077"/>
    </source>
</evidence>
<keyword evidence="13" id="KW-1185">Reference proteome</keyword>
<dbReference type="PANTHER" id="PTHR30069">
    <property type="entry name" value="TONB-DEPENDENT OUTER MEMBRANE RECEPTOR"/>
    <property type="match status" value="1"/>
</dbReference>
<dbReference type="InterPro" id="IPR039426">
    <property type="entry name" value="TonB-dep_rcpt-like"/>
</dbReference>
<comment type="subcellular location">
    <subcellularLocation>
        <location evidence="1 8">Cell outer membrane</location>
        <topology evidence="1 8">Multi-pass membrane protein</topology>
    </subcellularLocation>
</comment>
<dbReference type="InterPro" id="IPR037066">
    <property type="entry name" value="Plug_dom_sf"/>
</dbReference>
<evidence type="ECO:0000256" key="9">
    <source>
        <dbReference type="RuleBase" id="RU003357"/>
    </source>
</evidence>
<dbReference type="OrthoDB" id="9782587at2"/>
<comment type="caution">
    <text evidence="12">The sequence shown here is derived from an EMBL/GenBank/DDBJ whole genome shotgun (WGS) entry which is preliminary data.</text>
</comment>
<dbReference type="PANTHER" id="PTHR30069:SF28">
    <property type="entry name" value="TONB-DEPENDENT RECEPTOR YNCD-RELATED"/>
    <property type="match status" value="1"/>
</dbReference>
<dbReference type="EMBL" id="SODV01000001">
    <property type="protein sequence ID" value="TDX01734.1"/>
    <property type="molecule type" value="Genomic_DNA"/>
</dbReference>
<evidence type="ECO:0000256" key="4">
    <source>
        <dbReference type="ARBA" id="ARBA00022692"/>
    </source>
</evidence>
<keyword evidence="7 8" id="KW-0998">Cell outer membrane</keyword>
<accession>A0A4R8DTT7</accession>
<keyword evidence="12" id="KW-0675">Receptor</keyword>
<feature type="domain" description="TonB-dependent receptor plug" evidence="11">
    <location>
        <begin position="38"/>
        <end position="145"/>
    </location>
</feature>
<evidence type="ECO:0000256" key="7">
    <source>
        <dbReference type="ARBA" id="ARBA00023237"/>
    </source>
</evidence>
<sequence length="654" mass="72757">MIRGIYVLMIMALPLVGMAQKDTLPEVVVQGFASGQRLSEAPSAIGYLTEKDLQRTQGTSLLPAMNTIPGVRMEERSPQSYRLSIRGSLLRSPFGVRNVKIYWDDMPLTDAGGNTYINVLDMNTFQSIEVLKGPGGSMYGANTGGVVLFHGDTSTGSRVQLRGGSYNQWGEDAMGQARYKGLFNAAFQSHSQADGYRDHSASHKDTYQDWGHIKISKNDQLDWLGLYTDLFYQTPGGLTAAQLAQNPKAARPNSPTIPGAVQQQAAIYAQTWFAGLTNRYDAGGGWTNATTVLASGTHFDNPFLTDYEQRRELTLDALTRWIYDRAAWRVVLGAEYQYTRSFIHDWGNSRGTPDTTQSYNKLEAFQFLPYAQAEWRFAPRWLVQAGMSVNTFQYHYTPLIIGTPQRINLDAQVLPRLSLQYVFVPGVLSVYTTVSQGYSPPTIAEIFPGTALLYNHLQPEEGWNYEFGVKGYFLQNLLQVTLAAYEFRLRHTITPRYDSAGHAYYVNAGNTSQKGVEAQVTAWLHGVRVFASYALQDYHFTNNTEVGHPLTGVPGNVLVLGADAKIKWGVYVNTTFTYTDKLPLDDASDAWAGSYDLWQAKLGWERKKINVFAGMDNILNQVYSLGNDLNAAGGRYYNTAPGRNVFAGCSVRIP</sequence>
<dbReference type="SUPFAM" id="SSF56935">
    <property type="entry name" value="Porins"/>
    <property type="match status" value="1"/>
</dbReference>
<evidence type="ECO:0000256" key="6">
    <source>
        <dbReference type="ARBA" id="ARBA00023136"/>
    </source>
</evidence>
<evidence type="ECO:0000313" key="13">
    <source>
        <dbReference type="Proteomes" id="UP000294498"/>
    </source>
</evidence>
<protein>
    <submittedName>
        <fullName evidence="12">Iron complex outermembrane receptor protein</fullName>
    </submittedName>
</protein>
<proteinExistence type="inferred from homology"/>
<evidence type="ECO:0000259" key="11">
    <source>
        <dbReference type="Pfam" id="PF07715"/>
    </source>
</evidence>
<dbReference type="PROSITE" id="PS52016">
    <property type="entry name" value="TONB_DEPENDENT_REC_3"/>
    <property type="match status" value="1"/>
</dbReference>
<dbReference type="Proteomes" id="UP000294498">
    <property type="component" value="Unassembled WGS sequence"/>
</dbReference>
<evidence type="ECO:0000256" key="8">
    <source>
        <dbReference type="PROSITE-ProRule" id="PRU01360"/>
    </source>
</evidence>
<dbReference type="Pfam" id="PF00593">
    <property type="entry name" value="TonB_dep_Rec_b-barrel"/>
    <property type="match status" value="1"/>
</dbReference>
<evidence type="ECO:0000256" key="3">
    <source>
        <dbReference type="ARBA" id="ARBA00022452"/>
    </source>
</evidence>
<evidence type="ECO:0000313" key="12">
    <source>
        <dbReference type="EMBL" id="TDX01734.1"/>
    </source>
</evidence>
<evidence type="ECO:0000256" key="1">
    <source>
        <dbReference type="ARBA" id="ARBA00004571"/>
    </source>
</evidence>
<dbReference type="InterPro" id="IPR036942">
    <property type="entry name" value="Beta-barrel_TonB_sf"/>
</dbReference>
<dbReference type="Pfam" id="PF07715">
    <property type="entry name" value="Plug"/>
    <property type="match status" value="1"/>
</dbReference>
<feature type="domain" description="TonB-dependent receptor-like beta-barrel" evidence="10">
    <location>
        <begin position="277"/>
        <end position="618"/>
    </location>
</feature>
<dbReference type="GO" id="GO:0044718">
    <property type="term" value="P:siderophore transmembrane transport"/>
    <property type="evidence" value="ECO:0007669"/>
    <property type="project" value="TreeGrafter"/>
</dbReference>
<dbReference type="Gene3D" id="2.170.130.10">
    <property type="entry name" value="TonB-dependent receptor, plug domain"/>
    <property type="match status" value="1"/>
</dbReference>
<evidence type="ECO:0000256" key="2">
    <source>
        <dbReference type="ARBA" id="ARBA00022448"/>
    </source>
</evidence>
<dbReference type="GO" id="GO:0015344">
    <property type="term" value="F:siderophore uptake transmembrane transporter activity"/>
    <property type="evidence" value="ECO:0007669"/>
    <property type="project" value="TreeGrafter"/>
</dbReference>
<dbReference type="Gene3D" id="2.40.170.20">
    <property type="entry name" value="TonB-dependent receptor, beta-barrel domain"/>
    <property type="match status" value="1"/>
</dbReference>
<organism evidence="12 13">
    <name type="scientific">Dinghuibacter silviterrae</name>
    <dbReference type="NCBI Taxonomy" id="1539049"/>
    <lineage>
        <taxon>Bacteria</taxon>
        <taxon>Pseudomonadati</taxon>
        <taxon>Bacteroidota</taxon>
        <taxon>Chitinophagia</taxon>
        <taxon>Chitinophagales</taxon>
        <taxon>Chitinophagaceae</taxon>
        <taxon>Dinghuibacter</taxon>
    </lineage>
</organism>
<name>A0A4R8DTT7_9BACT</name>
<dbReference type="InterPro" id="IPR000531">
    <property type="entry name" value="Beta-barrel_TonB"/>
</dbReference>
<dbReference type="InterPro" id="IPR012910">
    <property type="entry name" value="Plug_dom"/>
</dbReference>
<comment type="similarity">
    <text evidence="8 9">Belongs to the TonB-dependent receptor family.</text>
</comment>
<keyword evidence="4 8" id="KW-0812">Transmembrane</keyword>
<gene>
    <name evidence="12" type="ORF">EDB95_2776</name>
</gene>
<dbReference type="AlphaFoldDB" id="A0A4R8DTT7"/>
<keyword evidence="2 8" id="KW-0813">Transport</keyword>
<reference evidence="12 13" key="1">
    <citation type="submission" date="2019-03" db="EMBL/GenBank/DDBJ databases">
        <title>Genomic Encyclopedia of Type Strains, Phase IV (KMG-IV): sequencing the most valuable type-strain genomes for metagenomic binning, comparative biology and taxonomic classification.</title>
        <authorList>
            <person name="Goeker M."/>
        </authorList>
    </citation>
    <scope>NUCLEOTIDE SEQUENCE [LARGE SCALE GENOMIC DNA]</scope>
    <source>
        <strain evidence="12 13">DSM 100059</strain>
    </source>
</reference>
<keyword evidence="3 8" id="KW-1134">Transmembrane beta strand</keyword>